<evidence type="ECO:0000313" key="1">
    <source>
        <dbReference type="EMBL" id="RIA80649.1"/>
    </source>
</evidence>
<proteinExistence type="predicted"/>
<evidence type="ECO:0008006" key="3">
    <source>
        <dbReference type="Google" id="ProtNLM"/>
    </source>
</evidence>
<dbReference type="Gene3D" id="3.80.10.10">
    <property type="entry name" value="Ribonuclease Inhibitor"/>
    <property type="match status" value="1"/>
</dbReference>
<dbReference type="Proteomes" id="UP000265703">
    <property type="component" value="Unassembled WGS sequence"/>
</dbReference>
<dbReference type="InterPro" id="IPR032675">
    <property type="entry name" value="LRR_dom_sf"/>
</dbReference>
<organism evidence="1 2">
    <name type="scientific">Glomus cerebriforme</name>
    <dbReference type="NCBI Taxonomy" id="658196"/>
    <lineage>
        <taxon>Eukaryota</taxon>
        <taxon>Fungi</taxon>
        <taxon>Fungi incertae sedis</taxon>
        <taxon>Mucoromycota</taxon>
        <taxon>Glomeromycotina</taxon>
        <taxon>Glomeromycetes</taxon>
        <taxon>Glomerales</taxon>
        <taxon>Glomeraceae</taxon>
        <taxon>Glomus</taxon>
    </lineage>
</organism>
<gene>
    <name evidence="1" type="ORF">C1645_838324</name>
</gene>
<evidence type="ECO:0000313" key="2">
    <source>
        <dbReference type="Proteomes" id="UP000265703"/>
    </source>
</evidence>
<dbReference type="STRING" id="658196.A0A397S7B3"/>
<sequence length="506" mass="59687">MMFRLPTECLNEILEYLEEDKTTLHSCLSVDRLLCEVSVKILWRDIWSYKYIRHFQHKSKIAILSTLVACLPDESKEIFRRNEISISIPTPNLPLFNYAAFCNILSIDIIYQTIDDVFYPTYNISVIPPMILYNNFLIANEIIKMFLSQISSLKRLSYSIHWSYEYLIDLSFTCLPKARNCLIDLSELDCSSKVNPEFFYQLSQTCYNLQSITIRFQSKPVSNELKKLISLQKNLKNLSILASDYWNDWTSIIPVLTKHSNTLTKLHICCNYDLPLLFVTLFSNLQEIEFSSSLHSYAIERFKELQHVTFPKLQILKINHSFKPEYIMKFLEINGINLKEFYFDGVSSDLNLSIAKFCLNLRNLFVNFVNGEKDTLRIIFNNCQYLEGIKIRCGRIFLSEKEVLKIIAKHSSKNFHELIIYNNSSLELTPKILESFFLSWKNQTSKKSIIFIIKSYYNSLEDNEEKMKIIEKYKNYSIIKKFESLLMDSEEKDNYSEHYAFGYYYC</sequence>
<dbReference type="OrthoDB" id="550575at2759"/>
<accession>A0A397S7B3</accession>
<reference evidence="1 2" key="1">
    <citation type="submission" date="2018-06" db="EMBL/GenBank/DDBJ databases">
        <title>Comparative genomics reveals the genomic features of Rhizophagus irregularis, R. cerebriforme, R. diaphanum and Gigaspora rosea, and their symbiotic lifestyle signature.</title>
        <authorList>
            <person name="Morin E."/>
            <person name="San Clemente H."/>
            <person name="Chen E.C.H."/>
            <person name="De La Providencia I."/>
            <person name="Hainaut M."/>
            <person name="Kuo A."/>
            <person name="Kohler A."/>
            <person name="Murat C."/>
            <person name="Tang N."/>
            <person name="Roy S."/>
            <person name="Loubradou J."/>
            <person name="Henrissat B."/>
            <person name="Grigoriev I.V."/>
            <person name="Corradi N."/>
            <person name="Roux C."/>
            <person name="Martin F.M."/>
        </authorList>
    </citation>
    <scope>NUCLEOTIDE SEQUENCE [LARGE SCALE GENOMIC DNA]</scope>
    <source>
        <strain evidence="1 2">DAOM 227022</strain>
    </source>
</reference>
<keyword evidence="2" id="KW-1185">Reference proteome</keyword>
<comment type="caution">
    <text evidence="1">The sequence shown here is derived from an EMBL/GenBank/DDBJ whole genome shotgun (WGS) entry which is preliminary data.</text>
</comment>
<name>A0A397S7B3_9GLOM</name>
<dbReference type="AlphaFoldDB" id="A0A397S7B3"/>
<dbReference type="EMBL" id="QKYT01000926">
    <property type="protein sequence ID" value="RIA80649.1"/>
    <property type="molecule type" value="Genomic_DNA"/>
</dbReference>
<protein>
    <recommendedName>
        <fullName evidence="3">F-box domain-containing protein</fullName>
    </recommendedName>
</protein>